<dbReference type="GO" id="GO:0003682">
    <property type="term" value="F:chromatin binding"/>
    <property type="evidence" value="ECO:0007669"/>
    <property type="project" value="InterPro"/>
</dbReference>
<dbReference type="InterPro" id="IPR043151">
    <property type="entry name" value="BAH_sf"/>
</dbReference>
<protein>
    <submittedName>
        <fullName evidence="4">Protein ANTI-SILENCING 1 isoform X1</fullName>
    </submittedName>
</protein>
<dbReference type="Proteomes" id="UP000515151">
    <property type="component" value="Chromosome 1"/>
</dbReference>
<feature type="domain" description="BAH" evidence="2">
    <location>
        <begin position="54"/>
        <end position="179"/>
    </location>
</feature>
<feature type="compositionally biased region" description="Basic and acidic residues" evidence="1">
    <location>
        <begin position="357"/>
        <end position="372"/>
    </location>
</feature>
<name>A0A6P8C6B8_PUNGR</name>
<dbReference type="SMART" id="SM00439">
    <property type="entry name" value="BAH"/>
    <property type="match status" value="1"/>
</dbReference>
<dbReference type="GO" id="GO:0003723">
    <property type="term" value="F:RNA binding"/>
    <property type="evidence" value="ECO:0007669"/>
    <property type="project" value="TreeGrafter"/>
</dbReference>
<dbReference type="Pfam" id="PF01426">
    <property type="entry name" value="BAH"/>
    <property type="match status" value="1"/>
</dbReference>
<gene>
    <name evidence="4" type="primary">LOC116192788</name>
</gene>
<proteinExistence type="predicted"/>
<evidence type="ECO:0000313" key="4">
    <source>
        <dbReference type="RefSeq" id="XP_031377291.1"/>
    </source>
</evidence>
<dbReference type="RefSeq" id="XP_031377291.1">
    <property type="nucleotide sequence ID" value="XM_031521431.1"/>
</dbReference>
<dbReference type="OrthoDB" id="1896853at2759"/>
<evidence type="ECO:0000256" key="1">
    <source>
        <dbReference type="SAM" id="MobiDB-lite"/>
    </source>
</evidence>
<dbReference type="InterPro" id="IPR001025">
    <property type="entry name" value="BAH_dom"/>
</dbReference>
<dbReference type="PANTHER" id="PTHR47073">
    <property type="entry name" value="PROTEIN ANTI-SILENCING 1"/>
    <property type="match status" value="1"/>
</dbReference>
<feature type="region of interest" description="Disordered" evidence="1">
    <location>
        <begin position="329"/>
        <end position="382"/>
    </location>
</feature>
<accession>A0A6P8C6B8</accession>
<reference evidence="4" key="2">
    <citation type="submission" date="2025-08" db="UniProtKB">
        <authorList>
            <consortium name="RefSeq"/>
        </authorList>
    </citation>
    <scope>IDENTIFICATION</scope>
    <source>
        <tissue evidence="4">Leaf</tissue>
    </source>
</reference>
<dbReference type="FunFam" id="2.30.30.490:FF:000017">
    <property type="entry name" value="Bromo-adjacent homology (BAH) domain-containing protein"/>
    <property type="match status" value="1"/>
</dbReference>
<dbReference type="PANTHER" id="PTHR47073:SF2">
    <property type="entry name" value="PROTEIN ANTI-SILENCING 1"/>
    <property type="match status" value="1"/>
</dbReference>
<dbReference type="GeneID" id="116192788"/>
<dbReference type="PROSITE" id="PS51038">
    <property type="entry name" value="BAH"/>
    <property type="match status" value="1"/>
</dbReference>
<sequence>MTDFVCGLEKGLPYENMVKAGQSENLEFKWGKKKGVGGKNKEVQFYESYSFDGVDYALYDSVYLYEEEEPEPFIGKLIKIWENANKTKRVKILWFFRPCEIQNYLGAEEVPENELFLASGEGVGLANVNPLEAIAGKCNVTCISKDERNPQPSDKELHMADFIFYRSFDVGQLKISDKINEKVAGIEAKFVFNKTGSHKSDGIVKDNPITKEDKKEGSRNIEVIDKSEVPARFITPDERRYVKENEKCEDGLKRGDVSLESSLVIDRSQNEQTSPKINAGLDGSKARFGVNLGNNAEVEEQIKSLEDLDDDERPLKKVKLNVSTCKLTKGGGKNSDKVSTNKFDGMEKASRKALIKPKSESKHLSQPVERKVGPSTKKPPEMWMLSNAKSTKTYPKNLFSEEDKNDYQTKEVTQRSNVDNMSKWFTKLPWEERMAAAQKRGMLVLIWDLDPGYTSTEVEDIVWHALKLNCTAKMIQHTAISSPHSGEAFIIFRTREAAERALKKLAEGCLLLPNGRPLIGCIGNPAFPGKRPTFHGHLVLTNSRNSLNREREVVSSSHCAQANTIEFEMAMEWHLLQERWDHAWQLLYKSILKRVTLDWLPWWIRQTFGCTSFR</sequence>
<keyword evidence="3" id="KW-1185">Reference proteome</keyword>
<reference evidence="3" key="1">
    <citation type="journal article" date="2020" name="Plant Biotechnol. J.">
        <title>The pomegranate (Punica granatum L.) draft genome dissects genetic divergence between soft- and hard-seeded cultivars.</title>
        <authorList>
            <person name="Luo X."/>
            <person name="Li H."/>
            <person name="Wu Z."/>
            <person name="Yao W."/>
            <person name="Zhao P."/>
            <person name="Cao D."/>
            <person name="Yu H."/>
            <person name="Li K."/>
            <person name="Poudel K."/>
            <person name="Zhao D."/>
            <person name="Zhang F."/>
            <person name="Xia X."/>
            <person name="Chen L."/>
            <person name="Wang Q."/>
            <person name="Jing D."/>
            <person name="Cao S."/>
        </authorList>
    </citation>
    <scope>NUCLEOTIDE SEQUENCE [LARGE SCALE GENOMIC DNA]</scope>
    <source>
        <strain evidence="3">cv. Tunisia</strain>
    </source>
</reference>
<organism evidence="3 4">
    <name type="scientific">Punica granatum</name>
    <name type="common">Pomegranate</name>
    <dbReference type="NCBI Taxonomy" id="22663"/>
    <lineage>
        <taxon>Eukaryota</taxon>
        <taxon>Viridiplantae</taxon>
        <taxon>Streptophyta</taxon>
        <taxon>Embryophyta</taxon>
        <taxon>Tracheophyta</taxon>
        <taxon>Spermatophyta</taxon>
        <taxon>Magnoliopsida</taxon>
        <taxon>eudicotyledons</taxon>
        <taxon>Gunneridae</taxon>
        <taxon>Pentapetalae</taxon>
        <taxon>rosids</taxon>
        <taxon>malvids</taxon>
        <taxon>Myrtales</taxon>
        <taxon>Lythraceae</taxon>
        <taxon>Punica</taxon>
    </lineage>
</organism>
<dbReference type="AlphaFoldDB" id="A0A6P8C6B8"/>
<evidence type="ECO:0000313" key="3">
    <source>
        <dbReference type="Proteomes" id="UP000515151"/>
    </source>
</evidence>
<dbReference type="Gene3D" id="2.30.30.490">
    <property type="match status" value="1"/>
</dbReference>
<evidence type="ECO:0000259" key="2">
    <source>
        <dbReference type="PROSITE" id="PS51038"/>
    </source>
</evidence>